<reference evidence="2" key="1">
    <citation type="journal article" date="2024" name="IScience">
        <title>Strigolactones Initiate the Formation of Haustorium-like Structures in Castilleja.</title>
        <authorList>
            <person name="Buerger M."/>
            <person name="Peterson D."/>
            <person name="Chory J."/>
        </authorList>
    </citation>
    <scope>NUCLEOTIDE SEQUENCE [LARGE SCALE GENOMIC DNA]</scope>
</reference>
<dbReference type="Gene3D" id="3.30.559.30">
    <property type="entry name" value="Nonribosomal peptide synthetase, condensation domain"/>
    <property type="match status" value="1"/>
</dbReference>
<dbReference type="Proteomes" id="UP001632038">
    <property type="component" value="Unassembled WGS sequence"/>
</dbReference>
<comment type="caution">
    <text evidence="1">The sequence shown here is derived from an EMBL/GenBank/DDBJ whole genome shotgun (WGS) entry which is preliminary data.</text>
</comment>
<dbReference type="InterPro" id="IPR023213">
    <property type="entry name" value="CAT-like_dom_sf"/>
</dbReference>
<dbReference type="SUPFAM" id="SSF52777">
    <property type="entry name" value="CoA-dependent acyltransferases"/>
    <property type="match status" value="1"/>
</dbReference>
<dbReference type="PANTHER" id="PTHR34375:SF3">
    <property type="entry name" value="CONDENSATION DOMAIN-CONTAINING PROTEIN"/>
    <property type="match status" value="1"/>
</dbReference>
<evidence type="ECO:0000313" key="1">
    <source>
        <dbReference type="EMBL" id="KAL3628275.1"/>
    </source>
</evidence>
<dbReference type="PANTHER" id="PTHR34375">
    <property type="entry name" value="GATA ZINC FINGER PROTEIN-RELATED"/>
    <property type="match status" value="1"/>
</dbReference>
<organism evidence="1 2">
    <name type="scientific">Castilleja foliolosa</name>
    <dbReference type="NCBI Taxonomy" id="1961234"/>
    <lineage>
        <taxon>Eukaryota</taxon>
        <taxon>Viridiplantae</taxon>
        <taxon>Streptophyta</taxon>
        <taxon>Embryophyta</taxon>
        <taxon>Tracheophyta</taxon>
        <taxon>Spermatophyta</taxon>
        <taxon>Magnoliopsida</taxon>
        <taxon>eudicotyledons</taxon>
        <taxon>Gunneridae</taxon>
        <taxon>Pentapetalae</taxon>
        <taxon>asterids</taxon>
        <taxon>lamiids</taxon>
        <taxon>Lamiales</taxon>
        <taxon>Orobanchaceae</taxon>
        <taxon>Pedicularideae</taxon>
        <taxon>Castillejinae</taxon>
        <taxon>Castilleja</taxon>
    </lineage>
</organism>
<sequence length="469" mass="52026">MFDSTKNRSLTTTEQNWSRAVSHGTGTTVLTLQIAKPPSETPILREILVKLLKSHPLLSSKLYHNPTTNEWSFIKSTTPQVAVEFHDLQSTTTLLQTLSTKQCSYNLISPCYLLLEHELNNNGWSNPSSFPSNGIHVIFASVYALSDTKSIVVLRLHASMCDRTTAVSLLMELMELAAEAERGGEGTNSGIKNDGEGKMGIENMIPNGMAKKTFWAHGMDMLGYSVNSIRLTNLKFKNTKMPRSSEVVRLQMNGQQTAGILAGCKSRGIKLCGALVAAGLIAAHSTRNESDHQLKKKYGVVTLTDCRSLLQPALTTQHYGFYHSAVLNIHTLKRTENFWDLATRAYEDFARYKKCNKHFSDMADINFLMRKAIENPSLTASSSLRTSLISVFEDPVIDNSQQMQKEIGVEDYVGCASLHGVGPSIGLFDTIRDGELDCACVYPSPLHSREQMDELVDHMKKILINESSE</sequence>
<keyword evidence="2" id="KW-1185">Reference proteome</keyword>
<protein>
    <recommendedName>
        <fullName evidence="3">Condensation domain-containing protein</fullName>
    </recommendedName>
</protein>
<evidence type="ECO:0008006" key="3">
    <source>
        <dbReference type="Google" id="ProtNLM"/>
    </source>
</evidence>
<gene>
    <name evidence="1" type="ORF">CASFOL_027321</name>
</gene>
<dbReference type="AlphaFoldDB" id="A0ABD3CEG8"/>
<dbReference type="Gene3D" id="3.30.559.10">
    <property type="entry name" value="Chloramphenicol acetyltransferase-like domain"/>
    <property type="match status" value="1"/>
</dbReference>
<accession>A0ABD3CEG8</accession>
<name>A0ABD3CEG8_9LAMI</name>
<proteinExistence type="predicted"/>
<evidence type="ECO:0000313" key="2">
    <source>
        <dbReference type="Proteomes" id="UP001632038"/>
    </source>
</evidence>
<dbReference type="EMBL" id="JAVIJP010000036">
    <property type="protein sequence ID" value="KAL3628275.1"/>
    <property type="molecule type" value="Genomic_DNA"/>
</dbReference>